<dbReference type="Proteomes" id="UP000676478">
    <property type="component" value="Unassembled WGS sequence"/>
</dbReference>
<dbReference type="GeneID" id="56993640"/>
<feature type="transmembrane region" description="Helical" evidence="6">
    <location>
        <begin position="31"/>
        <end position="53"/>
    </location>
</feature>
<evidence type="ECO:0000256" key="5">
    <source>
        <dbReference type="ARBA" id="ARBA00023136"/>
    </source>
</evidence>
<protein>
    <submittedName>
        <fullName evidence="7">Amino acid permease</fullName>
    </submittedName>
</protein>
<feature type="transmembrane region" description="Helical" evidence="6">
    <location>
        <begin position="185"/>
        <end position="205"/>
    </location>
</feature>
<reference evidence="7" key="2">
    <citation type="submission" date="2022-09" db="EMBL/GenBank/DDBJ databases">
        <title>Genome-inferred correspondence between phylogeny and metabolic traits in the wild Drosophila gut microbiome.</title>
        <authorList>
            <person name="Bueno E."/>
            <person name="Blow F."/>
            <person name="Douglas A.E."/>
        </authorList>
    </citation>
    <scope>NUCLEOTIDE SEQUENCE</scope>
    <source>
        <strain evidence="7">Dm-2019-70</strain>
    </source>
</reference>
<sequence length="464" mass="50098">MGLARIFRRENLDNYLKSDQHFAKTMSAKDLMSLGIGAVIGTGIFILPGTIAAQYSGPGIVLSFLLAAVVCSTAAMCYAEFASVLPVAGSAYSYGNLVFGEIIGWILGWALILEYVLAVAAVANAFGAYFKSFLAGFGVNLPTAITGPYDPSHGTYGNIIAILVVFLISWLLNRGMRESMRINNAIVIVKIAIIILFVVVGIFYVKPANWQPFAPFGSKGILRGASTVFFAYLGFDVVSASAAEVKNPKRNMPIGIIGTLIVATVLYMMVAIVLTGMVHYTKLNVADPVALALTLVHQNWTSGIISLGALAGMFTMMVTMIYSSSRLIYSVGRDGLLPKFLGKIDHQTGTPKHSLAVITVVIAVLGGFVPLAQLTNLVNIGTLVAFLFVSFGIIRLRHLDNLPHNTGFQVPFYPVLPIVSGLLCFYMMLQLPAETWIASSIWFALGLIIYFSYGLRHSRLNDQA</sequence>
<keyword evidence="5 6" id="KW-0472">Membrane</keyword>
<dbReference type="EMBL" id="CP113117">
    <property type="protein sequence ID" value="WAD02656.1"/>
    <property type="molecule type" value="Genomic_DNA"/>
</dbReference>
<dbReference type="OrthoDB" id="9762947at2"/>
<reference evidence="7" key="1">
    <citation type="submission" date="2020-12" db="EMBL/GenBank/DDBJ databases">
        <authorList>
            <person name="Mcmullen J.G."/>
        </authorList>
    </citation>
    <scope>NUCLEOTIDE SEQUENCE</scope>
    <source>
        <strain evidence="7">Dm-2019-70</strain>
    </source>
</reference>
<feature type="transmembrane region" description="Helical" evidence="6">
    <location>
        <begin position="353"/>
        <end position="371"/>
    </location>
</feature>
<evidence type="ECO:0000256" key="6">
    <source>
        <dbReference type="SAM" id="Phobius"/>
    </source>
</evidence>
<feature type="transmembrane region" description="Helical" evidence="6">
    <location>
        <begin position="225"/>
        <end position="243"/>
    </location>
</feature>
<name>A0A0C1PTJ4_LEVBR</name>
<gene>
    <name evidence="7" type="ORF">JK167_03600</name>
    <name evidence="8" type="ORF">ORR04_05640</name>
</gene>
<feature type="transmembrane region" description="Helical" evidence="6">
    <location>
        <begin position="60"/>
        <end position="82"/>
    </location>
</feature>
<dbReference type="GO" id="GO:0016020">
    <property type="term" value="C:membrane"/>
    <property type="evidence" value="ECO:0007669"/>
    <property type="project" value="UniProtKB-SubCell"/>
</dbReference>
<dbReference type="AlphaFoldDB" id="A0A0C1PTJ4"/>
<evidence type="ECO:0000256" key="4">
    <source>
        <dbReference type="ARBA" id="ARBA00022989"/>
    </source>
</evidence>
<feature type="transmembrane region" description="Helical" evidence="6">
    <location>
        <begin position="102"/>
        <end position="126"/>
    </location>
</feature>
<organism evidence="7 9">
    <name type="scientific">Levilactobacillus brevis</name>
    <name type="common">Lactobacillus brevis</name>
    <dbReference type="NCBI Taxonomy" id="1580"/>
    <lineage>
        <taxon>Bacteria</taxon>
        <taxon>Bacillati</taxon>
        <taxon>Bacillota</taxon>
        <taxon>Bacilli</taxon>
        <taxon>Lactobacillales</taxon>
        <taxon>Lactobacillaceae</taxon>
        <taxon>Levilactobacillus</taxon>
    </lineage>
</organism>
<evidence type="ECO:0000313" key="9">
    <source>
        <dbReference type="Proteomes" id="UP000676478"/>
    </source>
</evidence>
<dbReference type="PIRSF" id="PIRSF006060">
    <property type="entry name" value="AA_transporter"/>
    <property type="match status" value="1"/>
</dbReference>
<dbReference type="GO" id="GO:0015171">
    <property type="term" value="F:amino acid transmembrane transporter activity"/>
    <property type="evidence" value="ECO:0007669"/>
    <property type="project" value="TreeGrafter"/>
</dbReference>
<reference evidence="8" key="3">
    <citation type="submission" date="2022-11" db="EMBL/GenBank/DDBJ databases">
        <title>Whole genome sequence of Levilactobacillus brevis SMB091.</title>
        <authorList>
            <person name="Kim J.-M."/>
            <person name="Kim O.-C."/>
            <person name="Choi Y.H."/>
            <person name="Han N.S."/>
            <person name="Hurh B."/>
        </authorList>
    </citation>
    <scope>NUCLEOTIDE SEQUENCE</scope>
    <source>
        <strain evidence="8">SMB091</strain>
    </source>
</reference>
<feature type="transmembrane region" description="Helical" evidence="6">
    <location>
        <begin position="300"/>
        <end position="323"/>
    </location>
</feature>
<keyword evidence="2" id="KW-0813">Transport</keyword>
<proteinExistence type="predicted"/>
<dbReference type="PANTHER" id="PTHR43243">
    <property type="entry name" value="INNER MEMBRANE TRANSPORTER YGJI-RELATED"/>
    <property type="match status" value="1"/>
</dbReference>
<dbReference type="PANTHER" id="PTHR43243:SF4">
    <property type="entry name" value="CATIONIC AMINO ACID TRANSPORTER 4"/>
    <property type="match status" value="1"/>
</dbReference>
<keyword evidence="4 6" id="KW-1133">Transmembrane helix</keyword>
<evidence type="ECO:0000256" key="3">
    <source>
        <dbReference type="ARBA" id="ARBA00022692"/>
    </source>
</evidence>
<keyword evidence="3 6" id="KW-0812">Transmembrane</keyword>
<dbReference type="InterPro" id="IPR002293">
    <property type="entry name" value="AA/rel_permease1"/>
</dbReference>
<dbReference type="Proteomes" id="UP001164768">
    <property type="component" value="Chromosome"/>
</dbReference>
<comment type="subcellular location">
    <subcellularLocation>
        <location evidence="1">Membrane</location>
        <topology evidence="1">Multi-pass membrane protein</topology>
    </subcellularLocation>
</comment>
<evidence type="ECO:0000313" key="8">
    <source>
        <dbReference type="EMBL" id="WAD02656.1"/>
    </source>
</evidence>
<feature type="transmembrane region" description="Helical" evidence="6">
    <location>
        <begin position="435"/>
        <end position="455"/>
    </location>
</feature>
<feature type="transmembrane region" description="Helical" evidence="6">
    <location>
        <begin position="255"/>
        <end position="280"/>
    </location>
</feature>
<dbReference type="OMA" id="WILGWDL"/>
<feature type="transmembrane region" description="Helical" evidence="6">
    <location>
        <begin position="133"/>
        <end position="149"/>
    </location>
</feature>
<dbReference type="Gene3D" id="1.20.1740.10">
    <property type="entry name" value="Amino acid/polyamine transporter I"/>
    <property type="match status" value="1"/>
</dbReference>
<feature type="transmembrane region" description="Helical" evidence="6">
    <location>
        <begin position="155"/>
        <end position="173"/>
    </location>
</feature>
<evidence type="ECO:0000313" key="7">
    <source>
        <dbReference type="EMBL" id="MBS1009920.1"/>
    </source>
</evidence>
<evidence type="ECO:0000256" key="2">
    <source>
        <dbReference type="ARBA" id="ARBA00022448"/>
    </source>
</evidence>
<dbReference type="EMBL" id="JAERKF010000003">
    <property type="protein sequence ID" value="MBS1009920.1"/>
    <property type="molecule type" value="Genomic_DNA"/>
</dbReference>
<accession>A0A0C1PTJ4</accession>
<feature type="transmembrane region" description="Helical" evidence="6">
    <location>
        <begin position="408"/>
        <end position="429"/>
    </location>
</feature>
<evidence type="ECO:0000256" key="1">
    <source>
        <dbReference type="ARBA" id="ARBA00004141"/>
    </source>
</evidence>
<feature type="transmembrane region" description="Helical" evidence="6">
    <location>
        <begin position="377"/>
        <end position="396"/>
    </location>
</feature>
<dbReference type="RefSeq" id="WP_011668397.1">
    <property type="nucleotide sequence ID" value="NZ_BJLW01000001.1"/>
</dbReference>
<dbReference type="Pfam" id="PF13520">
    <property type="entry name" value="AA_permease_2"/>
    <property type="match status" value="1"/>
</dbReference>